<proteinExistence type="predicted"/>
<dbReference type="AlphaFoldDB" id="A0A2S8HDV7"/>
<dbReference type="RefSeq" id="WP_105345461.1">
    <property type="nucleotide sequence ID" value="NZ_PUIN01000013.1"/>
</dbReference>
<name>A0A2S8HDV7_9PSED</name>
<evidence type="ECO:0000313" key="2">
    <source>
        <dbReference type="Proteomes" id="UP000239687"/>
    </source>
</evidence>
<sequence>MTEVHRVGRYAGGNVAMSGANPLYATWLAANHATNGGTIPDLASICHESSSARRALAGSGASHGTCFAVVEHFDASRSVLMYKFGDSALKLDLLGNYTTTTKKVVTTLRGHAEISALVQAINSVALPDGDYGNFVTRIYIELSPCPLCGPQLSPYVANSVVMYSYVYGNDREMDGWVSDNQAAIHERGGKFKW</sequence>
<dbReference type="EMBL" id="PUIN01000013">
    <property type="protein sequence ID" value="PQP00613.1"/>
    <property type="molecule type" value="Genomic_DNA"/>
</dbReference>
<reference evidence="1 2" key="1">
    <citation type="submission" date="2018-02" db="EMBL/GenBank/DDBJ databases">
        <title>Draft genome sequencing of Pseudomonas frederiksbergensis 11-D3.</title>
        <authorList>
            <person name="Zheng B.-X."/>
        </authorList>
    </citation>
    <scope>NUCLEOTIDE SEQUENCE [LARGE SCALE GENOMIC DNA]</scope>
    <source>
        <strain evidence="1 2">11-D3</strain>
    </source>
</reference>
<organism evidence="1 2">
    <name type="scientific">Pseudomonas frederiksbergensis</name>
    <dbReference type="NCBI Taxonomy" id="104087"/>
    <lineage>
        <taxon>Bacteria</taxon>
        <taxon>Pseudomonadati</taxon>
        <taxon>Pseudomonadota</taxon>
        <taxon>Gammaproteobacteria</taxon>
        <taxon>Pseudomonadales</taxon>
        <taxon>Pseudomonadaceae</taxon>
        <taxon>Pseudomonas</taxon>
    </lineage>
</organism>
<gene>
    <name evidence="1" type="ORF">C5612_21895</name>
</gene>
<protein>
    <submittedName>
        <fullName evidence="1">Uncharacterized protein</fullName>
    </submittedName>
</protein>
<comment type="caution">
    <text evidence="1">The sequence shown here is derived from an EMBL/GenBank/DDBJ whole genome shotgun (WGS) entry which is preliminary data.</text>
</comment>
<dbReference type="Proteomes" id="UP000239687">
    <property type="component" value="Unassembled WGS sequence"/>
</dbReference>
<evidence type="ECO:0000313" key="1">
    <source>
        <dbReference type="EMBL" id="PQP00613.1"/>
    </source>
</evidence>
<accession>A0A2S8HDV7</accession>